<dbReference type="EMBL" id="JAMZMK010006967">
    <property type="protein sequence ID" value="KAI7746471.1"/>
    <property type="molecule type" value="Genomic_DNA"/>
</dbReference>
<keyword evidence="2" id="KW-1185">Reference proteome</keyword>
<protein>
    <submittedName>
        <fullName evidence="1">Uncharacterized protein</fullName>
    </submittedName>
</protein>
<sequence>MVSGVIQSGLIKQRVAVPFKAAMCSGDNDNFVVGKEHKGIVSAVQLLDPSIPNLDKKYVVSILMPFMAADRLLNQLVEMEVEGAKKLQETIGHGKLWGVFAR</sequence>
<dbReference type="AlphaFoldDB" id="A0AAD5GNA0"/>
<name>A0AAD5GNA0_AMBAR</name>
<reference evidence="1" key="1">
    <citation type="submission" date="2022-06" db="EMBL/GenBank/DDBJ databases">
        <title>Uncovering the hologenomic basis of an extraordinary plant invasion.</title>
        <authorList>
            <person name="Bieker V.C."/>
            <person name="Martin M.D."/>
            <person name="Gilbert T."/>
            <person name="Hodgins K."/>
            <person name="Battlay P."/>
            <person name="Petersen B."/>
            <person name="Wilson J."/>
        </authorList>
    </citation>
    <scope>NUCLEOTIDE SEQUENCE</scope>
    <source>
        <strain evidence="1">AA19_3_7</strain>
        <tissue evidence="1">Leaf</tissue>
    </source>
</reference>
<organism evidence="1 2">
    <name type="scientific">Ambrosia artemisiifolia</name>
    <name type="common">Common ragweed</name>
    <dbReference type="NCBI Taxonomy" id="4212"/>
    <lineage>
        <taxon>Eukaryota</taxon>
        <taxon>Viridiplantae</taxon>
        <taxon>Streptophyta</taxon>
        <taxon>Embryophyta</taxon>
        <taxon>Tracheophyta</taxon>
        <taxon>Spermatophyta</taxon>
        <taxon>Magnoliopsida</taxon>
        <taxon>eudicotyledons</taxon>
        <taxon>Gunneridae</taxon>
        <taxon>Pentapetalae</taxon>
        <taxon>asterids</taxon>
        <taxon>campanulids</taxon>
        <taxon>Asterales</taxon>
        <taxon>Asteraceae</taxon>
        <taxon>Asteroideae</taxon>
        <taxon>Heliantheae alliance</taxon>
        <taxon>Heliantheae</taxon>
        <taxon>Ambrosia</taxon>
    </lineage>
</organism>
<gene>
    <name evidence="1" type="ORF">M8C21_015519</name>
</gene>
<evidence type="ECO:0000313" key="1">
    <source>
        <dbReference type="EMBL" id="KAI7746471.1"/>
    </source>
</evidence>
<comment type="caution">
    <text evidence="1">The sequence shown here is derived from an EMBL/GenBank/DDBJ whole genome shotgun (WGS) entry which is preliminary data.</text>
</comment>
<accession>A0AAD5GNA0</accession>
<dbReference type="Proteomes" id="UP001206925">
    <property type="component" value="Unassembled WGS sequence"/>
</dbReference>
<evidence type="ECO:0000313" key="2">
    <source>
        <dbReference type="Proteomes" id="UP001206925"/>
    </source>
</evidence>
<feature type="non-terminal residue" evidence="1">
    <location>
        <position position="1"/>
    </location>
</feature>
<proteinExistence type="predicted"/>